<keyword evidence="1" id="KW-0812">Transmembrane</keyword>
<organism evidence="2 3">
    <name type="scientific">Mycolicibacterium wolinskyi</name>
    <dbReference type="NCBI Taxonomy" id="59750"/>
    <lineage>
        <taxon>Bacteria</taxon>
        <taxon>Bacillati</taxon>
        <taxon>Actinomycetota</taxon>
        <taxon>Actinomycetes</taxon>
        <taxon>Mycobacteriales</taxon>
        <taxon>Mycobacteriaceae</taxon>
        <taxon>Mycolicibacterium</taxon>
    </lineage>
</organism>
<keyword evidence="1" id="KW-1133">Transmembrane helix</keyword>
<proteinExistence type="predicted"/>
<keyword evidence="1" id="KW-0472">Membrane</keyword>
<dbReference type="Proteomes" id="UP000193964">
    <property type="component" value="Unassembled WGS sequence"/>
</dbReference>
<evidence type="ECO:0000256" key="1">
    <source>
        <dbReference type="SAM" id="Phobius"/>
    </source>
</evidence>
<name>A0A1X2FKG4_9MYCO</name>
<comment type="caution">
    <text evidence="2">The sequence shown here is derived from an EMBL/GenBank/DDBJ whole genome shotgun (WGS) entry which is preliminary data.</text>
</comment>
<sequence>MAARISDGTSSNTIGNLVAMAATVIAAVVMGFTLWFAFGAFREKKGNFKQAMPEILGITATGVILGVFALKLPNIFGFGNTFLSDFLPF</sequence>
<feature type="transmembrane region" description="Helical" evidence="1">
    <location>
        <begin position="51"/>
        <end position="70"/>
    </location>
</feature>
<dbReference type="EMBL" id="LQQA01000005">
    <property type="protein sequence ID" value="ORX18469.1"/>
    <property type="molecule type" value="Genomic_DNA"/>
</dbReference>
<gene>
    <name evidence="2" type="ORF">AWC31_14290</name>
</gene>
<reference evidence="2 3" key="1">
    <citation type="submission" date="2016-01" db="EMBL/GenBank/DDBJ databases">
        <title>The new phylogeny of the genus Mycobacterium.</title>
        <authorList>
            <person name="Tarcisio F."/>
            <person name="Conor M."/>
            <person name="Antonella G."/>
            <person name="Elisabetta G."/>
            <person name="Giulia F.S."/>
            <person name="Sara T."/>
            <person name="Anna F."/>
            <person name="Clotilde B."/>
            <person name="Roberto B."/>
            <person name="Veronica D.S."/>
            <person name="Fabio R."/>
            <person name="Monica P."/>
            <person name="Olivier J."/>
            <person name="Enrico T."/>
            <person name="Nicola S."/>
        </authorList>
    </citation>
    <scope>NUCLEOTIDE SEQUENCE [LARGE SCALE GENOMIC DNA]</scope>
    <source>
        <strain evidence="2 3">ATCC 700010</strain>
    </source>
</reference>
<evidence type="ECO:0000313" key="2">
    <source>
        <dbReference type="EMBL" id="ORX18469.1"/>
    </source>
</evidence>
<accession>A0A1X2FKG4</accession>
<protein>
    <submittedName>
        <fullName evidence="2">Uncharacterized protein</fullName>
    </submittedName>
</protein>
<evidence type="ECO:0000313" key="3">
    <source>
        <dbReference type="Proteomes" id="UP000193964"/>
    </source>
</evidence>
<dbReference type="AlphaFoldDB" id="A0A1X2FKG4"/>
<feature type="transmembrane region" description="Helical" evidence="1">
    <location>
        <begin position="17"/>
        <end position="39"/>
    </location>
</feature>